<sequence>MATLDYVDVPPGATRLRKQSNSPPKKNDASEEIRPAPKIFTSFPHPSPPASPTSFKRRSLLTSTAESLASPTLSLIPQLLLSSTLPSSNEVPNTSTNPPKKGEPVLLSTRDPLSLPIMSVNFKRFVSIIEPVFWLQDRIEEILFWKRGWMRTAVWMCAYVFLCFYPRLLLLLPHIALISIILSTYPYSSSPNSTTDQPPPSIPPTEGSVPWQANIQGIQNLMGFVADVHDVAQPYVSHLWLTPYNESTAPVRKIKYAPYILRFLVITFLPLLFVINLPHFPIREACLIIGLTPFVLTHPAVQRIIPAIVTILAKYAPLVRPRLQQFKDSAISILHRGANKIDADKQSSKTEPPLPFSMVLQRIVDDDRLTDECWNSEMREVQLWENERWGGPLPTDSPTMAAATSSSSVAPAQKGWSKQNLRPGERTGWTRGRDGWNGGGPGGSGNIVEGSGAVSSNLTFSLAPGWAFVESEDWRKDVQCEWSGCGGDPDGWVYTNDNWLGPRPTPYTSGGGSLTRKRRWIRRVWYDPKRASTDG</sequence>
<dbReference type="AlphaFoldDB" id="A0A9P6CVK8"/>
<feature type="region of interest" description="Disordered" evidence="5">
    <location>
        <begin position="394"/>
        <end position="443"/>
    </location>
</feature>
<accession>A0A9P6CVK8</accession>
<feature type="region of interest" description="Disordered" evidence="5">
    <location>
        <begin position="1"/>
        <end position="57"/>
    </location>
</feature>
<evidence type="ECO:0000256" key="3">
    <source>
        <dbReference type="ARBA" id="ARBA00022989"/>
    </source>
</evidence>
<evidence type="ECO:0000256" key="2">
    <source>
        <dbReference type="ARBA" id="ARBA00022692"/>
    </source>
</evidence>
<dbReference type="PANTHER" id="PTHR28304:SF2">
    <property type="entry name" value="PEROXISOMAL MEMBRANE PROTEIN PEX29"/>
    <property type="match status" value="1"/>
</dbReference>
<dbReference type="Proteomes" id="UP000807469">
    <property type="component" value="Unassembled WGS sequence"/>
</dbReference>
<dbReference type="GO" id="GO:0007031">
    <property type="term" value="P:peroxisome organization"/>
    <property type="evidence" value="ECO:0007669"/>
    <property type="project" value="UniProtKB-ARBA"/>
</dbReference>
<comment type="caution">
    <text evidence="8">The sequence shown here is derived from an EMBL/GenBank/DDBJ whole genome shotgun (WGS) entry which is preliminary data.</text>
</comment>
<evidence type="ECO:0000313" key="8">
    <source>
        <dbReference type="EMBL" id="KAF9474279.1"/>
    </source>
</evidence>
<dbReference type="Pfam" id="PF06398">
    <property type="entry name" value="Pex24p"/>
    <property type="match status" value="1"/>
</dbReference>
<keyword evidence="3 6" id="KW-1133">Transmembrane helix</keyword>
<comment type="subcellular location">
    <subcellularLocation>
        <location evidence="1">Membrane</location>
        <topology evidence="1">Multi-pass membrane protein</topology>
    </subcellularLocation>
</comment>
<name>A0A9P6CVK8_9AGAR</name>
<feature type="compositionally biased region" description="Polar residues" evidence="5">
    <location>
        <begin position="89"/>
        <end position="98"/>
    </location>
</feature>
<evidence type="ECO:0000313" key="9">
    <source>
        <dbReference type="Proteomes" id="UP000807469"/>
    </source>
</evidence>
<proteinExistence type="predicted"/>
<feature type="compositionally biased region" description="Basic and acidic residues" evidence="5">
    <location>
        <begin position="25"/>
        <end position="35"/>
    </location>
</feature>
<organism evidence="8 9">
    <name type="scientific">Pholiota conissans</name>
    <dbReference type="NCBI Taxonomy" id="109636"/>
    <lineage>
        <taxon>Eukaryota</taxon>
        <taxon>Fungi</taxon>
        <taxon>Dikarya</taxon>
        <taxon>Basidiomycota</taxon>
        <taxon>Agaricomycotina</taxon>
        <taxon>Agaricomycetes</taxon>
        <taxon>Agaricomycetidae</taxon>
        <taxon>Agaricales</taxon>
        <taxon>Agaricineae</taxon>
        <taxon>Strophariaceae</taxon>
        <taxon>Pholiota</taxon>
    </lineage>
</organism>
<evidence type="ECO:0000259" key="7">
    <source>
        <dbReference type="Pfam" id="PF06398"/>
    </source>
</evidence>
<reference evidence="8" key="1">
    <citation type="submission" date="2020-11" db="EMBL/GenBank/DDBJ databases">
        <authorList>
            <consortium name="DOE Joint Genome Institute"/>
            <person name="Ahrendt S."/>
            <person name="Riley R."/>
            <person name="Andreopoulos W."/>
            <person name="Labutti K."/>
            <person name="Pangilinan J."/>
            <person name="Ruiz-Duenas F.J."/>
            <person name="Barrasa J.M."/>
            <person name="Sanchez-Garcia M."/>
            <person name="Camarero S."/>
            <person name="Miyauchi S."/>
            <person name="Serrano A."/>
            <person name="Linde D."/>
            <person name="Babiker R."/>
            <person name="Drula E."/>
            <person name="Ayuso-Fernandez I."/>
            <person name="Pacheco R."/>
            <person name="Padilla G."/>
            <person name="Ferreira P."/>
            <person name="Barriuso J."/>
            <person name="Kellner H."/>
            <person name="Castanera R."/>
            <person name="Alfaro M."/>
            <person name="Ramirez L."/>
            <person name="Pisabarro A.G."/>
            <person name="Kuo A."/>
            <person name="Tritt A."/>
            <person name="Lipzen A."/>
            <person name="He G."/>
            <person name="Yan M."/>
            <person name="Ng V."/>
            <person name="Cullen D."/>
            <person name="Martin F."/>
            <person name="Rosso M.-N."/>
            <person name="Henrissat B."/>
            <person name="Hibbett D."/>
            <person name="Martinez A.T."/>
            <person name="Grigoriev I.V."/>
        </authorList>
    </citation>
    <scope>NUCLEOTIDE SEQUENCE</scope>
    <source>
        <strain evidence="8">CIRM-BRFM 674</strain>
    </source>
</reference>
<protein>
    <recommendedName>
        <fullName evidence="7">TECPR1-like DysF domain-containing protein</fullName>
    </recommendedName>
</protein>
<keyword evidence="4 6" id="KW-0472">Membrane</keyword>
<feature type="compositionally biased region" description="Low complexity" evidence="5">
    <location>
        <begin position="394"/>
        <end position="412"/>
    </location>
</feature>
<keyword evidence="9" id="KW-1185">Reference proteome</keyword>
<keyword evidence="2 6" id="KW-0812">Transmembrane</keyword>
<feature type="region of interest" description="Disordered" evidence="5">
    <location>
        <begin position="86"/>
        <end position="105"/>
    </location>
</feature>
<dbReference type="PANTHER" id="PTHR28304">
    <property type="entry name" value="PEROXISOMAL MEMBRANE PROTEIN PEX29"/>
    <property type="match status" value="1"/>
</dbReference>
<feature type="transmembrane region" description="Helical" evidence="6">
    <location>
        <begin position="256"/>
        <end position="275"/>
    </location>
</feature>
<feature type="domain" description="TECPR1-like DysF" evidence="7">
    <location>
        <begin position="112"/>
        <end position="314"/>
    </location>
</feature>
<feature type="transmembrane region" description="Helical" evidence="6">
    <location>
        <begin position="153"/>
        <end position="182"/>
    </location>
</feature>
<evidence type="ECO:0000256" key="6">
    <source>
        <dbReference type="SAM" id="Phobius"/>
    </source>
</evidence>
<dbReference type="EMBL" id="MU155387">
    <property type="protein sequence ID" value="KAF9474279.1"/>
    <property type="molecule type" value="Genomic_DNA"/>
</dbReference>
<dbReference type="InterPro" id="IPR052816">
    <property type="entry name" value="Peroxisomal_Membrane_PEX28-32"/>
</dbReference>
<evidence type="ECO:0000256" key="4">
    <source>
        <dbReference type="ARBA" id="ARBA00023136"/>
    </source>
</evidence>
<evidence type="ECO:0000256" key="5">
    <source>
        <dbReference type="SAM" id="MobiDB-lite"/>
    </source>
</evidence>
<dbReference type="OrthoDB" id="74314at2759"/>
<dbReference type="GO" id="GO:0005778">
    <property type="term" value="C:peroxisomal membrane"/>
    <property type="evidence" value="ECO:0007669"/>
    <property type="project" value="TreeGrafter"/>
</dbReference>
<evidence type="ECO:0000256" key="1">
    <source>
        <dbReference type="ARBA" id="ARBA00004141"/>
    </source>
</evidence>
<gene>
    <name evidence="8" type="ORF">BDN70DRAFT_815947</name>
</gene>
<dbReference type="InterPro" id="IPR010482">
    <property type="entry name" value="TECPR1-like_DysF"/>
</dbReference>